<dbReference type="InterPro" id="IPR039426">
    <property type="entry name" value="TonB-dep_rcpt-like"/>
</dbReference>
<dbReference type="InterPro" id="IPR008969">
    <property type="entry name" value="CarboxyPept-like_regulatory"/>
</dbReference>
<dbReference type="Pfam" id="PF00207">
    <property type="entry name" value="A2M"/>
    <property type="match status" value="1"/>
</dbReference>
<dbReference type="GO" id="GO:0004866">
    <property type="term" value="F:endopeptidase inhibitor activity"/>
    <property type="evidence" value="ECO:0007669"/>
    <property type="project" value="InterPro"/>
</dbReference>
<dbReference type="InterPro" id="IPR002890">
    <property type="entry name" value="MG2"/>
</dbReference>
<organism evidence="6 7">
    <name type="scientific">Chryseolinea serpens</name>
    <dbReference type="NCBI Taxonomy" id="947013"/>
    <lineage>
        <taxon>Bacteria</taxon>
        <taxon>Pseudomonadati</taxon>
        <taxon>Bacteroidota</taxon>
        <taxon>Cytophagia</taxon>
        <taxon>Cytophagales</taxon>
        <taxon>Fulvivirgaceae</taxon>
        <taxon>Chryseolinea</taxon>
    </lineage>
</organism>
<evidence type="ECO:0000256" key="2">
    <source>
        <dbReference type="PROSITE-ProRule" id="PRU01360"/>
    </source>
</evidence>
<sequence>MRSIFAVLLFSLLYTAAVAQPKLTFYEKHWSDVYQYEVRLLPRSAKAVVDSIYAKARHDDNLSEAAKAIFYQAKFISALQEDAELSIVQKFKTEIAISRAPLRNILEAALARTYWEYFQEHLSTYYQHSRTAEKVNATDFRTWDTDQMFAEIHRHYQNSLRDAAVLKTTPLTTLNDILTPAENSKVYRPYVYDLLAHIALNFYTNSDNLSKKAIQAFTLKDPRLFDSFDVLSPPPAADSLSPLWQGIQIMKNLIAFHQQAKDTFALVDLEMERLEFLVAEGVFEDGRALRMKALEKLEATYRHHPASTLVAFELASELNRDGNQYKPFGNTKDQFKKQEAIALCDAAMARFPESDGAARCAQLKESMLRATLSLLGEEYIPTGALSRLRVSYQNIDSISVGVFRVTADFDRKDLRDVPDSALLDAVSKLMPVTKWNTGLKNLHDYQVHSTEIVLPKLPAGKFFVLVRVVSLKKNIPILAFTSIQVTDLVLLDGRLQNQYRFQVVNRSNGQPIAGADIHLKVDQKSTTESRVDVHYTSDKNGFVELNGNERYGYDIYATVRHGVDSATFGNYYINLYPRDEAPEEVDVESFLFSDRSIYRPGQTVYFKGILTKRDKKKSSVLAGEWVEVLLRDVNGSEVSKMRLKSNAYGSFSGEFKLPANGLTGEYTLTADEDMEEESRFYDEEMDDFYADDLTITVEEYKRPTFEVSFQPVTKTFILRDTVTLKGTARSFSGAKVSGARFSYHIKRNVRYPRWYYWYHSYAREGDREIAFGNGVTDASGEFPISFSAEPDEAVSKKEHPVFHYEVTVDVTDLNGETRSATFIVKVGYTALVANVSAPARMNRKDPSHTIAISTENQNGQFVPTKGNVAIYKLKFPAAPARPFPWEATDIPLATEEAFHKLFPHDLYNDGRNPKALQKEKRVAEFPFNTGVAKEIPFKINPAWPNGSYVMELTTVDVSGDTLTDLHRFTVFDPSAKTVDDNQLLVFEMDKPSYLVGDVAKVRIGSAAADLTITIDIEKNNKIVKTYVDHFSGNLREYTIPVTEGMGTGFAVHYSASCYNALLVGSRTAQIESPRKKLEIETVTFKDKLQPGGKETWSFSVTGDDFLRKHTEILASMYDASLDQFTPHAWRFNPVHTEAYYSLYRPGGDRSFSVSKFTIRNGGYGFYSIPRQYHDDLYWFGFSIRNKQYYNGLYLGRLYASGSSVNHPSKVSLSNNRNGAKGFIYGKVATHDGEPLPGVNIVIQGTTNGTQTNAQGEYSLEADRGDTLIFSFVGLSTAKAAVGRKNVMNVTMEEEIMRLSEVVVTAYGVQEKRSMTGSVTTIKTEESDVVFSALEGKVAGVQITGMPGGSGYLRLRGNSSVNYADALYVVDGVIVESSKIDQADLADVQVLKGDAAISLYGSRAANGVIVVTTKSGQKKMDDVMAKINARENFNETAFFFPHLTTDENGMIRFTFTTPEALTRWKLQLLGHTRDLVTVTQTLQAVTQKELMVTPNMPRFLREGDDVILSVKIANLTSKSKEGKVALQLTNPVTGAAVDVYYGNQVRTKSFKAGPKGNTEVSWKLHVPDQGAEALQYKVVAKAGSFSDGEQNALPVLSNRMLVTESLPMFVRAGQTKTFTLEKLKTTNSTTLVHHQVTLEVTSNPAWLAVKSLPYLMEFPHECAEQLFSRYYANTLASYIANSQPKIKEVFAAWSASGTLTSNLEKNPELKSIIIEETPWLRDAQSETEQAQRLGLLFDLNTMKDQSEAVVRKLGEMQRGDGGFPWFTGADHSCCYITQHVASGYGHLKQLKVVSGNDKAAAIVHRAVAFLDEQIILDYEHLRREANIQFKNSKDSEKLIRAFLDKQACGPEQIQYLYMRSFFPDVAVSERLAPVLEYYRKQTARYWTENDMYLKGMIALIQHRQGDPTVARAIVASLKETSITNEEMGMYWKENTPSWYWYHAPVETQALMIEAFNEIESDDKTIAPDQKIKTLDEMRIWLLKNKQTSQWKTTKATTEAIYALLLTGSEWLPLNQTLDVTAGSKKITPEAKSVEAGTGYFKTSWKGDDITPALSTVTLAKKENGIAWGGLYWQYFEDLDKITPAETPLKLSKKLFLVNRTDKGELLTEVKPGSPALKVGDLLRVRIELRADRQMEFLHMKDMRAAGLEPVDVLSEYKWQVGLGYYQSTKDAATHFFFDTMEKGVYVFEYDLRVNNAGYFSNGITTIESMYAPEFTSHSEGVRIEVEK</sequence>
<dbReference type="InterPro" id="IPR051802">
    <property type="entry name" value="YfhM-like"/>
</dbReference>
<dbReference type="PROSITE" id="PS52016">
    <property type="entry name" value="TONB_DEPENDENT_REC_3"/>
    <property type="match status" value="1"/>
</dbReference>
<reference evidence="6 7" key="1">
    <citation type="submission" date="2016-11" db="EMBL/GenBank/DDBJ databases">
        <authorList>
            <person name="Jaros S."/>
            <person name="Januszkiewicz K."/>
            <person name="Wedrychowicz H."/>
        </authorList>
    </citation>
    <scope>NUCLEOTIDE SEQUENCE [LARGE SCALE GENOMIC DNA]</scope>
    <source>
        <strain evidence="6 7">DSM 24574</strain>
    </source>
</reference>
<feature type="domain" description="Alpha-2-macroglobulin bait region" evidence="4">
    <location>
        <begin position="984"/>
        <end position="1124"/>
    </location>
</feature>
<keyword evidence="6" id="KW-0675">Receptor</keyword>
<evidence type="ECO:0000259" key="4">
    <source>
        <dbReference type="SMART" id="SM01359"/>
    </source>
</evidence>
<dbReference type="PANTHER" id="PTHR40094">
    <property type="entry name" value="ALPHA-2-MACROGLOBULIN HOMOLOG"/>
    <property type="match status" value="1"/>
</dbReference>
<keyword evidence="2" id="KW-0998">Cell outer membrane</keyword>
<dbReference type="InterPro" id="IPR011625">
    <property type="entry name" value="A2M_N_BRD"/>
</dbReference>
<feature type="domain" description="Alpha-2-macroglobulin" evidence="5">
    <location>
        <begin position="1435"/>
        <end position="1525"/>
    </location>
</feature>
<keyword evidence="7" id="KW-1185">Reference proteome</keyword>
<keyword evidence="2" id="KW-0472">Membrane</keyword>
<dbReference type="Proteomes" id="UP000184212">
    <property type="component" value="Unassembled WGS sequence"/>
</dbReference>
<protein>
    <submittedName>
        <fullName evidence="6">TonB-dependent outer membrane receptor, SusC/RagA subfamily, signature region</fullName>
    </submittedName>
</protein>
<dbReference type="STRING" id="947013.SAMN04488109_4822"/>
<proteinExistence type="inferred from homology"/>
<evidence type="ECO:0000259" key="5">
    <source>
        <dbReference type="SMART" id="SM01360"/>
    </source>
</evidence>
<dbReference type="SUPFAM" id="SSF49464">
    <property type="entry name" value="Carboxypeptidase regulatory domain-like"/>
    <property type="match status" value="1"/>
</dbReference>
<dbReference type="SUPFAM" id="SSF56935">
    <property type="entry name" value="Porins"/>
    <property type="match status" value="1"/>
</dbReference>
<dbReference type="OrthoDB" id="9767116at2"/>
<accession>A0A1M5UPQ0</accession>
<dbReference type="Gene3D" id="1.50.10.20">
    <property type="match status" value="1"/>
</dbReference>
<dbReference type="Gene3D" id="2.60.40.1930">
    <property type="match status" value="1"/>
</dbReference>
<feature type="chain" id="PRO_5012500077" evidence="3">
    <location>
        <begin position="20"/>
        <end position="2226"/>
    </location>
</feature>
<dbReference type="InterPro" id="IPR041246">
    <property type="entry name" value="Bact_MG10"/>
</dbReference>
<feature type="signal peptide" evidence="3">
    <location>
        <begin position="1"/>
        <end position="19"/>
    </location>
</feature>
<dbReference type="RefSeq" id="WP_073139197.1">
    <property type="nucleotide sequence ID" value="NZ_FQWQ01000003.1"/>
</dbReference>
<keyword evidence="3" id="KW-0732">Signal</keyword>
<dbReference type="SUPFAM" id="SSF48239">
    <property type="entry name" value="Terpenoid cyclases/Protein prenyltransferases"/>
    <property type="match status" value="1"/>
</dbReference>
<dbReference type="EMBL" id="FQWQ01000003">
    <property type="protein sequence ID" value="SHH64919.1"/>
    <property type="molecule type" value="Genomic_DNA"/>
</dbReference>
<dbReference type="Pfam" id="PF01835">
    <property type="entry name" value="MG2"/>
    <property type="match status" value="1"/>
</dbReference>
<dbReference type="Gene3D" id="2.60.40.1120">
    <property type="entry name" value="Carboxypeptidase-like, regulatory domain"/>
    <property type="match status" value="1"/>
</dbReference>
<evidence type="ECO:0000313" key="6">
    <source>
        <dbReference type="EMBL" id="SHH64919.1"/>
    </source>
</evidence>
<dbReference type="Gene3D" id="2.170.130.10">
    <property type="entry name" value="TonB-dependent receptor, plug domain"/>
    <property type="match status" value="1"/>
</dbReference>
<dbReference type="InterPro" id="IPR037066">
    <property type="entry name" value="Plug_dom_sf"/>
</dbReference>
<dbReference type="InterPro" id="IPR001599">
    <property type="entry name" value="Macroglobln_a2"/>
</dbReference>
<comment type="similarity">
    <text evidence="2">Belongs to the TonB-dependent receptor family.</text>
</comment>
<evidence type="ECO:0000313" key="7">
    <source>
        <dbReference type="Proteomes" id="UP000184212"/>
    </source>
</evidence>
<dbReference type="Pfam" id="PF13715">
    <property type="entry name" value="CarbopepD_reg_2"/>
    <property type="match status" value="1"/>
</dbReference>
<name>A0A1M5UPQ0_9BACT</name>
<keyword evidence="2" id="KW-0813">Transport</keyword>
<dbReference type="GO" id="GO:0009279">
    <property type="term" value="C:cell outer membrane"/>
    <property type="evidence" value="ECO:0007669"/>
    <property type="project" value="UniProtKB-SubCell"/>
</dbReference>
<dbReference type="Pfam" id="PF17973">
    <property type="entry name" value="bMG10"/>
    <property type="match status" value="1"/>
</dbReference>
<dbReference type="SMART" id="SM01360">
    <property type="entry name" value="A2M"/>
    <property type="match status" value="1"/>
</dbReference>
<evidence type="ECO:0000256" key="3">
    <source>
        <dbReference type="SAM" id="SignalP"/>
    </source>
</evidence>
<gene>
    <name evidence="6" type="ORF">SAMN04488109_4822</name>
</gene>
<evidence type="ECO:0000256" key="1">
    <source>
        <dbReference type="ARBA" id="ARBA00010556"/>
    </source>
</evidence>
<dbReference type="PANTHER" id="PTHR40094:SF1">
    <property type="entry name" value="UBIQUITIN DOMAIN-CONTAINING PROTEIN"/>
    <property type="match status" value="1"/>
</dbReference>
<comment type="similarity">
    <text evidence="1">Belongs to the protease inhibitor I39 (alpha-2-macroglobulin) family. Bacterial alpha-2-macroglobulin subfamily.</text>
</comment>
<dbReference type="InterPro" id="IPR008930">
    <property type="entry name" value="Terpenoid_cyclase/PrenylTrfase"/>
</dbReference>
<keyword evidence="2" id="KW-0812">Transmembrane</keyword>
<keyword evidence="2" id="KW-1134">Transmembrane beta strand</keyword>
<dbReference type="SMART" id="SM01359">
    <property type="entry name" value="A2M_N_2"/>
    <property type="match status" value="1"/>
</dbReference>
<comment type="subcellular location">
    <subcellularLocation>
        <location evidence="2">Cell outer membrane</location>
        <topology evidence="2">Multi-pass membrane protein</topology>
    </subcellularLocation>
</comment>